<gene>
    <name evidence="2" type="ORF">SAMN02910417_02040</name>
</gene>
<dbReference type="Proteomes" id="UP000199228">
    <property type="component" value="Unassembled WGS sequence"/>
</dbReference>
<dbReference type="STRING" id="1732.SAMN02910417_02040"/>
<organism evidence="2 3">
    <name type="scientific">Eubacterium oxidoreducens</name>
    <dbReference type="NCBI Taxonomy" id="1732"/>
    <lineage>
        <taxon>Bacteria</taxon>
        <taxon>Bacillati</taxon>
        <taxon>Bacillota</taxon>
        <taxon>Clostridia</taxon>
        <taxon>Eubacteriales</taxon>
        <taxon>Eubacteriaceae</taxon>
        <taxon>Eubacterium</taxon>
    </lineage>
</organism>
<sequence>MARELKFRPLKADEVETRVAMVKDNGVMLLLYKNARVDMLLLDEVVGPLNWTRSHELIDGHLFCKVGVRLDESSDFVYKSDVGVESNTEATKGEASDSFKRACSNWGIGRELYSAPFIWISAKDAGVSNGKCYTQFSVADMKVVKGKITALSIRNEKTKKIVYTFGTPSTKAKAEPEQKKETKAEKPKAEVSKKTGEQVLPEAVRKMHLCIKAELDRTGLTLESIKYSGSLESIDAQNGAKIYTYLKSQPSK</sequence>
<accession>A0A1G6C3Y1</accession>
<evidence type="ECO:0000313" key="2">
    <source>
        <dbReference type="EMBL" id="SDB27534.1"/>
    </source>
</evidence>
<dbReference type="AlphaFoldDB" id="A0A1G6C3Y1"/>
<dbReference type="RefSeq" id="WP_176762370.1">
    <property type="nucleotide sequence ID" value="NZ_FMXR01000015.1"/>
</dbReference>
<evidence type="ECO:0008006" key="4">
    <source>
        <dbReference type="Google" id="ProtNLM"/>
    </source>
</evidence>
<feature type="region of interest" description="Disordered" evidence="1">
    <location>
        <begin position="172"/>
        <end position="195"/>
    </location>
</feature>
<proteinExistence type="predicted"/>
<dbReference type="EMBL" id="FMXR01000015">
    <property type="protein sequence ID" value="SDB27534.1"/>
    <property type="molecule type" value="Genomic_DNA"/>
</dbReference>
<name>A0A1G6C3Y1_EUBOX</name>
<reference evidence="2 3" key="1">
    <citation type="submission" date="2016-10" db="EMBL/GenBank/DDBJ databases">
        <authorList>
            <person name="de Groot N.N."/>
        </authorList>
    </citation>
    <scope>NUCLEOTIDE SEQUENCE [LARGE SCALE GENOMIC DNA]</scope>
    <source>
        <strain evidence="2 3">DSM 3217</strain>
    </source>
</reference>
<protein>
    <recommendedName>
        <fullName evidence="4">Rad52/22 family double-strand break repair protein</fullName>
    </recommendedName>
</protein>
<evidence type="ECO:0000313" key="3">
    <source>
        <dbReference type="Proteomes" id="UP000199228"/>
    </source>
</evidence>
<evidence type="ECO:0000256" key="1">
    <source>
        <dbReference type="SAM" id="MobiDB-lite"/>
    </source>
</evidence>
<keyword evidence="3" id="KW-1185">Reference proteome</keyword>